<feature type="transmembrane region" description="Helical" evidence="1">
    <location>
        <begin position="20"/>
        <end position="38"/>
    </location>
</feature>
<keyword evidence="1" id="KW-0812">Transmembrane</keyword>
<dbReference type="AlphaFoldDB" id="A0A0R1YHT5"/>
<evidence type="ECO:0008006" key="4">
    <source>
        <dbReference type="Google" id="ProtNLM"/>
    </source>
</evidence>
<accession>A0A0R1YHT5</accession>
<protein>
    <recommendedName>
        <fullName evidence="4">ABC transporter permease</fullName>
    </recommendedName>
</protein>
<organism evidence="2 3">
    <name type="scientific">Lentilactobacillus parafarraginis DSM 18390 = JCM 14109</name>
    <dbReference type="NCBI Taxonomy" id="1423786"/>
    <lineage>
        <taxon>Bacteria</taxon>
        <taxon>Bacillati</taxon>
        <taxon>Bacillota</taxon>
        <taxon>Bacilli</taxon>
        <taxon>Lactobacillales</taxon>
        <taxon>Lactobacillaceae</taxon>
        <taxon>Lentilactobacillus</taxon>
    </lineage>
</organism>
<dbReference type="PATRIC" id="fig|1423786.4.peg.2333"/>
<keyword evidence="1" id="KW-0472">Membrane</keyword>
<feature type="transmembrane region" description="Helical" evidence="1">
    <location>
        <begin position="87"/>
        <end position="112"/>
    </location>
</feature>
<name>A0A0R1YHT5_9LACO</name>
<sequence>MVKSLYREFYKFSHRKLTWLAPLIMLAFMFLMAGYPSARLLAMLTYDSSDAIMLVLVIVGSTMFSMEFQNNAILTLLYKSAKKIDVYFAKLVTILIYDLMLHVLAILVTILLTATIKPVSWMAVYQYGQPLLMNMVAATCIDIVSSMLIISLIFLETV</sequence>
<feature type="transmembrane region" description="Helical" evidence="1">
    <location>
        <begin position="50"/>
        <end position="66"/>
    </location>
</feature>
<gene>
    <name evidence="2" type="ORF">FD47_GL002219</name>
</gene>
<evidence type="ECO:0000313" key="2">
    <source>
        <dbReference type="EMBL" id="KRM41821.1"/>
    </source>
</evidence>
<comment type="caution">
    <text evidence="2">The sequence shown here is derived from an EMBL/GenBank/DDBJ whole genome shotgun (WGS) entry which is preliminary data.</text>
</comment>
<reference evidence="2 3" key="1">
    <citation type="journal article" date="2015" name="Genome Announc.">
        <title>Expanding the biotechnology potential of lactobacilli through comparative genomics of 213 strains and associated genera.</title>
        <authorList>
            <person name="Sun Z."/>
            <person name="Harris H.M."/>
            <person name="McCann A."/>
            <person name="Guo C."/>
            <person name="Argimon S."/>
            <person name="Zhang W."/>
            <person name="Yang X."/>
            <person name="Jeffery I.B."/>
            <person name="Cooney J.C."/>
            <person name="Kagawa T.F."/>
            <person name="Liu W."/>
            <person name="Song Y."/>
            <person name="Salvetti E."/>
            <person name="Wrobel A."/>
            <person name="Rasinkangas P."/>
            <person name="Parkhill J."/>
            <person name="Rea M.C."/>
            <person name="O'Sullivan O."/>
            <person name="Ritari J."/>
            <person name="Douillard F.P."/>
            <person name="Paul Ross R."/>
            <person name="Yang R."/>
            <person name="Briner A.E."/>
            <person name="Felis G.E."/>
            <person name="de Vos W.M."/>
            <person name="Barrangou R."/>
            <person name="Klaenhammer T.R."/>
            <person name="Caufield P.W."/>
            <person name="Cui Y."/>
            <person name="Zhang H."/>
            <person name="O'Toole P.W."/>
        </authorList>
    </citation>
    <scope>NUCLEOTIDE SEQUENCE [LARGE SCALE GENOMIC DNA]</scope>
    <source>
        <strain evidence="2 3">DSM 18390</strain>
    </source>
</reference>
<evidence type="ECO:0000256" key="1">
    <source>
        <dbReference type="SAM" id="Phobius"/>
    </source>
</evidence>
<dbReference type="Proteomes" id="UP000051010">
    <property type="component" value="Unassembled WGS sequence"/>
</dbReference>
<keyword evidence="1" id="KW-1133">Transmembrane helix</keyword>
<evidence type="ECO:0000313" key="3">
    <source>
        <dbReference type="Proteomes" id="UP000051010"/>
    </source>
</evidence>
<feature type="transmembrane region" description="Helical" evidence="1">
    <location>
        <begin position="132"/>
        <end position="155"/>
    </location>
</feature>
<dbReference type="EMBL" id="AZFZ01000051">
    <property type="protein sequence ID" value="KRM41821.1"/>
    <property type="molecule type" value="Genomic_DNA"/>
</dbReference>
<dbReference type="RefSeq" id="WP_056980671.1">
    <property type="nucleotide sequence ID" value="NZ_AZFZ01000051.1"/>
</dbReference>
<dbReference type="Pfam" id="PF12730">
    <property type="entry name" value="ABC2_membrane_4"/>
    <property type="match status" value="1"/>
</dbReference>
<proteinExistence type="predicted"/>